<dbReference type="Proteomes" id="UP000029553">
    <property type="component" value="Unassembled WGS sequence"/>
</dbReference>
<accession>A0A096FNE8</accession>
<evidence type="ECO:0000256" key="1">
    <source>
        <dbReference type="SAM" id="MobiDB-lite"/>
    </source>
</evidence>
<feature type="compositionally biased region" description="Polar residues" evidence="1">
    <location>
        <begin position="310"/>
        <end position="320"/>
    </location>
</feature>
<dbReference type="AlphaFoldDB" id="A0A096FNE8"/>
<organism evidence="2 3">
    <name type="scientific">Comamonas testosteroni</name>
    <name type="common">Pseudomonas testosteroni</name>
    <dbReference type="NCBI Taxonomy" id="285"/>
    <lineage>
        <taxon>Bacteria</taxon>
        <taxon>Pseudomonadati</taxon>
        <taxon>Pseudomonadota</taxon>
        <taxon>Betaproteobacteria</taxon>
        <taxon>Burkholderiales</taxon>
        <taxon>Comamonadaceae</taxon>
        <taxon>Comamonas</taxon>
    </lineage>
</organism>
<comment type="caution">
    <text evidence="2">The sequence shown here is derived from an EMBL/GenBank/DDBJ whole genome shotgun (WGS) entry which is preliminary data.</text>
</comment>
<reference evidence="2 3" key="1">
    <citation type="submission" date="2013-09" db="EMBL/GenBank/DDBJ databases">
        <title>High correlation between genotypes and phenotypes of environmental bacteria Comamonas testosteroni strains.</title>
        <authorList>
            <person name="Liu L."/>
            <person name="Zhu W."/>
            <person name="Xia X."/>
            <person name="Xu B."/>
            <person name="Luo M."/>
            <person name="Wang G."/>
        </authorList>
    </citation>
    <scope>NUCLEOTIDE SEQUENCE [LARGE SCALE GENOMIC DNA]</scope>
    <source>
        <strain evidence="2 3">JL40</strain>
    </source>
</reference>
<dbReference type="RefSeq" id="WP_034366369.1">
    <property type="nucleotide sequence ID" value="NZ_AWOR01000021.1"/>
</dbReference>
<evidence type="ECO:0000313" key="2">
    <source>
        <dbReference type="EMBL" id="KGH31449.1"/>
    </source>
</evidence>
<feature type="region of interest" description="Disordered" evidence="1">
    <location>
        <begin position="308"/>
        <end position="335"/>
    </location>
</feature>
<name>A0A096FNE8_COMTE</name>
<feature type="compositionally biased region" description="Gly residues" evidence="1">
    <location>
        <begin position="326"/>
        <end position="335"/>
    </location>
</feature>
<gene>
    <name evidence="2" type="ORF">P353_05630</name>
</gene>
<evidence type="ECO:0000313" key="3">
    <source>
        <dbReference type="Proteomes" id="UP000029553"/>
    </source>
</evidence>
<dbReference type="EMBL" id="AWOR01000021">
    <property type="protein sequence ID" value="KGH31449.1"/>
    <property type="molecule type" value="Genomic_DNA"/>
</dbReference>
<sequence length="335" mass="37513">MEAGIEQDAGSAEIEPEEGFEVVGPYGLQRCGPGVNDRLLRLDEALHWMAFKKEWPRDKSVYAVFSPLIQWDEADSPYRRQVLYLLNHEGYAYPLSLGDKLNPAAVDVWGDMPFSYGHTYSMGTVREMADVWAESWPGYVANADPFYRAGWVEYCKAMKGVAKANELPRLWEDKYREDYYINLGDWKERCQRFVRSLSRLAVPVSVAYELWGWGRAVAAVQSNVVADTAPAIEVQDVIDWPSLVRYRLQFASVAAQKRPVWLPGHVEILAARLHEEHQAGQGRGALGRLAGELRAVRSTVGELLKKHGFNQATGEKQQAPATPWSGMGGRGGKAA</sequence>
<protein>
    <submittedName>
        <fullName evidence="2">Uncharacterized protein</fullName>
    </submittedName>
</protein>
<proteinExistence type="predicted"/>